<keyword evidence="4" id="KW-1185">Reference proteome</keyword>
<accession>A0A9P3CKJ2</accession>
<proteinExistence type="predicted"/>
<gene>
    <name evidence="3" type="ORF">CKM354_000772000</name>
</gene>
<dbReference type="AlphaFoldDB" id="A0A9P3CKJ2"/>
<dbReference type="GeneID" id="68293295"/>
<evidence type="ECO:0000256" key="1">
    <source>
        <dbReference type="SAM" id="MobiDB-lite"/>
    </source>
</evidence>
<dbReference type="Proteomes" id="UP000825890">
    <property type="component" value="Unassembled WGS sequence"/>
</dbReference>
<evidence type="ECO:0000313" key="4">
    <source>
        <dbReference type="Proteomes" id="UP000825890"/>
    </source>
</evidence>
<feature type="region of interest" description="Disordered" evidence="1">
    <location>
        <begin position="32"/>
        <end position="60"/>
    </location>
</feature>
<evidence type="ECO:0000313" key="3">
    <source>
        <dbReference type="EMBL" id="GIZ44524.1"/>
    </source>
</evidence>
<reference evidence="3 4" key="1">
    <citation type="submission" date="2021-01" db="EMBL/GenBank/DDBJ databases">
        <title>Cercospora kikuchii MAFF 305040 whole genome shotgun sequence.</title>
        <authorList>
            <person name="Kashiwa T."/>
            <person name="Suzuki T."/>
        </authorList>
    </citation>
    <scope>NUCLEOTIDE SEQUENCE [LARGE SCALE GENOMIC DNA]</scope>
    <source>
        <strain evidence="3 4">MAFF 305040</strain>
    </source>
</reference>
<dbReference type="SUPFAM" id="SSF81383">
    <property type="entry name" value="F-box domain"/>
    <property type="match status" value="1"/>
</dbReference>
<feature type="domain" description="F-box" evidence="2">
    <location>
        <begin position="64"/>
        <end position="108"/>
    </location>
</feature>
<dbReference type="PROSITE" id="PS50181">
    <property type="entry name" value="FBOX"/>
    <property type="match status" value="1"/>
</dbReference>
<dbReference type="RefSeq" id="XP_044659011.1">
    <property type="nucleotide sequence ID" value="XM_044803076.1"/>
</dbReference>
<dbReference type="OrthoDB" id="10457798at2759"/>
<name>A0A9P3CKJ2_9PEZI</name>
<evidence type="ECO:0000259" key="2">
    <source>
        <dbReference type="PROSITE" id="PS50181"/>
    </source>
</evidence>
<sequence length="326" mass="36988">MTALRNDRPRAASKGEAKLGLFTRFIRSMTSRKDDQAQATRTKEAEVSSSTRVTRSMSPPKSDPFLLLKLPLELFENVLEFCDADSMSSLRLTSHLLERQTYHEWTRRRQTVEFNSHHDEPEVYAQILEACPQLGAKVTRLILASPDGHVPNSPWRRIPLLAILPQLTKHLPNLQHLEIRYWALQYNLPSLAELAPIFERTKINNLTLHRCVLYGSDLRALLGTPLVAPDHTLLKECSMMGTLVTTLSIQGTSIPTVRTEHSFSVGVQGVNFPNVIRAVFPFREFEGLKYEILAPTGRRVFEVGGYAPINEKREQVVEEVRIVKVV</sequence>
<protein>
    <recommendedName>
        <fullName evidence="2">F-box domain-containing protein</fullName>
    </recommendedName>
</protein>
<comment type="caution">
    <text evidence="3">The sequence shown here is derived from an EMBL/GenBank/DDBJ whole genome shotgun (WGS) entry which is preliminary data.</text>
</comment>
<dbReference type="InterPro" id="IPR036047">
    <property type="entry name" value="F-box-like_dom_sf"/>
</dbReference>
<dbReference type="EMBL" id="BOLY01000004">
    <property type="protein sequence ID" value="GIZ44524.1"/>
    <property type="molecule type" value="Genomic_DNA"/>
</dbReference>
<feature type="compositionally biased region" description="Low complexity" evidence="1">
    <location>
        <begin position="47"/>
        <end position="60"/>
    </location>
</feature>
<feature type="compositionally biased region" description="Basic and acidic residues" evidence="1">
    <location>
        <begin position="32"/>
        <end position="46"/>
    </location>
</feature>
<organism evidence="3 4">
    <name type="scientific">Cercospora kikuchii</name>
    <dbReference type="NCBI Taxonomy" id="84275"/>
    <lineage>
        <taxon>Eukaryota</taxon>
        <taxon>Fungi</taxon>
        <taxon>Dikarya</taxon>
        <taxon>Ascomycota</taxon>
        <taxon>Pezizomycotina</taxon>
        <taxon>Dothideomycetes</taxon>
        <taxon>Dothideomycetidae</taxon>
        <taxon>Mycosphaerellales</taxon>
        <taxon>Mycosphaerellaceae</taxon>
        <taxon>Cercospora</taxon>
    </lineage>
</organism>
<dbReference type="InterPro" id="IPR001810">
    <property type="entry name" value="F-box_dom"/>
</dbReference>